<dbReference type="AlphaFoldDB" id="A0A074Z222"/>
<dbReference type="KEGG" id="ovi:T265_15511"/>
<accession>A0A074Z222</accession>
<sequence length="98" mass="10878">SPTALTAIAHGLQPASFYLCLSSIPAINFITPSGKERCMVTDIEKQNANDECERVTESYEIKERETSNSKSMVFPNLSPPYLKHKDKVMPLTTFAAVQ</sequence>
<evidence type="ECO:0000313" key="2">
    <source>
        <dbReference type="Proteomes" id="UP000054324"/>
    </source>
</evidence>
<reference evidence="1 2" key="1">
    <citation type="submission" date="2013-11" db="EMBL/GenBank/DDBJ databases">
        <title>Opisthorchis viverrini - life in the bile duct.</title>
        <authorList>
            <person name="Young N.D."/>
            <person name="Nagarajan N."/>
            <person name="Lin S.J."/>
            <person name="Korhonen P.K."/>
            <person name="Jex A.R."/>
            <person name="Hall R.S."/>
            <person name="Safavi-Hemami H."/>
            <person name="Kaewkong W."/>
            <person name="Bertrand D."/>
            <person name="Gao S."/>
            <person name="Seet Q."/>
            <person name="Wongkham S."/>
            <person name="Teh B.T."/>
            <person name="Wongkham C."/>
            <person name="Intapan P.M."/>
            <person name="Maleewong W."/>
            <person name="Yang X."/>
            <person name="Hu M."/>
            <person name="Wang Z."/>
            <person name="Hofmann A."/>
            <person name="Sternberg P.W."/>
            <person name="Tan P."/>
            <person name="Wang J."/>
            <person name="Gasser R.B."/>
        </authorList>
    </citation>
    <scope>NUCLEOTIDE SEQUENCE [LARGE SCALE GENOMIC DNA]</scope>
</reference>
<proteinExistence type="predicted"/>
<dbReference type="Proteomes" id="UP000054324">
    <property type="component" value="Unassembled WGS sequence"/>
</dbReference>
<gene>
    <name evidence="1" type="ORF">T265_15511</name>
</gene>
<feature type="non-terminal residue" evidence="1">
    <location>
        <position position="98"/>
    </location>
</feature>
<feature type="non-terminal residue" evidence="1">
    <location>
        <position position="1"/>
    </location>
</feature>
<dbReference type="EMBL" id="KL597181">
    <property type="protein sequence ID" value="KER19542.1"/>
    <property type="molecule type" value="Genomic_DNA"/>
</dbReference>
<dbReference type="CTD" id="20329676"/>
<name>A0A074Z222_OPIVI</name>
<dbReference type="RefSeq" id="XP_009176713.1">
    <property type="nucleotide sequence ID" value="XM_009178449.1"/>
</dbReference>
<protein>
    <submittedName>
        <fullName evidence="1">Uncharacterized protein</fullName>
    </submittedName>
</protein>
<evidence type="ECO:0000313" key="1">
    <source>
        <dbReference type="EMBL" id="KER19542.1"/>
    </source>
</evidence>
<keyword evidence="2" id="KW-1185">Reference proteome</keyword>
<dbReference type="GeneID" id="20329676"/>
<organism evidence="1 2">
    <name type="scientific">Opisthorchis viverrini</name>
    <name type="common">Southeast Asian liver fluke</name>
    <dbReference type="NCBI Taxonomy" id="6198"/>
    <lineage>
        <taxon>Eukaryota</taxon>
        <taxon>Metazoa</taxon>
        <taxon>Spiralia</taxon>
        <taxon>Lophotrochozoa</taxon>
        <taxon>Platyhelminthes</taxon>
        <taxon>Trematoda</taxon>
        <taxon>Digenea</taxon>
        <taxon>Opisthorchiida</taxon>
        <taxon>Opisthorchiata</taxon>
        <taxon>Opisthorchiidae</taxon>
        <taxon>Opisthorchis</taxon>
    </lineage>
</organism>